<dbReference type="InterPro" id="IPR002560">
    <property type="entry name" value="Transposase_DDE"/>
</dbReference>
<dbReference type="RefSeq" id="WP_215374982.1">
    <property type="nucleotide sequence ID" value="NZ_JAGTIS010000006.1"/>
</dbReference>
<evidence type="ECO:0000259" key="1">
    <source>
        <dbReference type="Pfam" id="PF01610"/>
    </source>
</evidence>
<evidence type="ECO:0000313" key="3">
    <source>
        <dbReference type="Proteomes" id="UP001519667"/>
    </source>
</evidence>
<dbReference type="EMBL" id="JAGTIS010000006">
    <property type="protein sequence ID" value="MBT8767018.1"/>
    <property type="molecule type" value="Genomic_DNA"/>
</dbReference>
<organism evidence="2 3">
    <name type="scientific">Metapseudomonas boanensis</name>
    <dbReference type="NCBI Taxonomy" id="2822138"/>
    <lineage>
        <taxon>Bacteria</taxon>
        <taxon>Pseudomonadati</taxon>
        <taxon>Pseudomonadota</taxon>
        <taxon>Gammaproteobacteria</taxon>
        <taxon>Pseudomonadales</taxon>
        <taxon>Pseudomonadaceae</taxon>
        <taxon>Metapseudomonas</taxon>
    </lineage>
</organism>
<sequence length="74" mass="8470">MNRRQHGKSTRRGIKQARWLLLRNPENLRQPEQQVQLDKLLGSNQALMIVSLMKAQLKALAPNDAPSRAWSVPD</sequence>
<protein>
    <submittedName>
        <fullName evidence="2">Transposase</fullName>
    </submittedName>
</protein>
<accession>A0ABS5XIA2</accession>
<keyword evidence="3" id="KW-1185">Reference proteome</keyword>
<gene>
    <name evidence="2" type="ORF">J7302_12920</name>
</gene>
<feature type="domain" description="Transposase IS204/IS1001/IS1096/IS1165 DDE" evidence="1">
    <location>
        <begin position="5"/>
        <end position="62"/>
    </location>
</feature>
<comment type="caution">
    <text evidence="2">The sequence shown here is derived from an EMBL/GenBank/DDBJ whole genome shotgun (WGS) entry which is preliminary data.</text>
</comment>
<dbReference type="Pfam" id="PF01610">
    <property type="entry name" value="DDE_Tnp_ISL3"/>
    <property type="match status" value="1"/>
</dbReference>
<evidence type="ECO:0000313" key="2">
    <source>
        <dbReference type="EMBL" id="MBT8767018.1"/>
    </source>
</evidence>
<proteinExistence type="predicted"/>
<reference evidence="2 3" key="1">
    <citation type="submission" date="2021-04" db="EMBL/GenBank/DDBJ databases">
        <title>Pseudomonas boanensis sp. nov., a bacterium isolated from river water used for household purposes in Boane District, Mozambique.</title>
        <authorList>
            <person name="Nicklasson M."/>
            <person name="Martin-Rodriguez A.J."/>
            <person name="Thorell K."/>
            <person name="Neves L."/>
            <person name="Mussagy A."/>
            <person name="Rydberg H.A."/>
            <person name="Hernroth B."/>
            <person name="Svensson-Stadler L."/>
            <person name="Sjoling A."/>
        </authorList>
    </citation>
    <scope>NUCLEOTIDE SEQUENCE [LARGE SCALE GENOMIC DNA]</scope>
    <source>
        <strain evidence="2 3">DB1</strain>
    </source>
</reference>
<name>A0ABS5XIA2_9GAMM</name>
<dbReference type="Proteomes" id="UP001519667">
    <property type="component" value="Unassembled WGS sequence"/>
</dbReference>